<dbReference type="EMBL" id="AAVO02000002">
    <property type="protein sequence ID" value="EDM88797.1"/>
    <property type="molecule type" value="Genomic_DNA"/>
</dbReference>
<reference evidence="1 2" key="2">
    <citation type="submission" date="2007-04" db="EMBL/GenBank/DDBJ databases">
        <title>Draft genome sequence of Ruminococcus obeum (ATCC 29174).</title>
        <authorList>
            <person name="Sudarsanam P."/>
            <person name="Ley R."/>
            <person name="Guruge J."/>
            <person name="Turnbaugh P.J."/>
            <person name="Mahowald M."/>
            <person name="Liep D."/>
            <person name="Gordon J."/>
        </authorList>
    </citation>
    <scope>NUCLEOTIDE SEQUENCE [LARGE SCALE GENOMIC DNA]</scope>
    <source>
        <strain evidence="1 2">ATCC 29174</strain>
    </source>
</reference>
<accession>A5ZPK1</accession>
<organism evidence="1 2">
    <name type="scientific">Blautia obeum ATCC 29174</name>
    <dbReference type="NCBI Taxonomy" id="411459"/>
    <lineage>
        <taxon>Bacteria</taxon>
        <taxon>Bacillati</taxon>
        <taxon>Bacillota</taxon>
        <taxon>Clostridia</taxon>
        <taxon>Lachnospirales</taxon>
        <taxon>Lachnospiraceae</taxon>
        <taxon>Blautia</taxon>
    </lineage>
</organism>
<gene>
    <name evidence="1" type="ORF">RUMOBE_00918</name>
</gene>
<dbReference type="Proteomes" id="UP000006002">
    <property type="component" value="Unassembled WGS sequence"/>
</dbReference>
<dbReference type="HOGENOM" id="CLU_3395344_0_0_9"/>
<sequence length="31" mass="3663">MRIKKIYYWNSGSKLVAVCEDKDGNIENKFI</sequence>
<dbReference type="AlphaFoldDB" id="A5ZPK1"/>
<evidence type="ECO:0000313" key="1">
    <source>
        <dbReference type="EMBL" id="EDM88797.1"/>
    </source>
</evidence>
<name>A5ZPK1_9FIRM</name>
<comment type="caution">
    <text evidence="1">The sequence shown here is derived from an EMBL/GenBank/DDBJ whole genome shotgun (WGS) entry which is preliminary data.</text>
</comment>
<protein>
    <submittedName>
        <fullName evidence="1">Uncharacterized protein</fullName>
    </submittedName>
</protein>
<evidence type="ECO:0000313" key="2">
    <source>
        <dbReference type="Proteomes" id="UP000006002"/>
    </source>
</evidence>
<proteinExistence type="predicted"/>
<reference evidence="1 2" key="1">
    <citation type="submission" date="2007-03" db="EMBL/GenBank/DDBJ databases">
        <authorList>
            <person name="Fulton L."/>
            <person name="Clifton S."/>
            <person name="Fulton B."/>
            <person name="Xu J."/>
            <person name="Minx P."/>
            <person name="Pepin K.H."/>
            <person name="Johnson M."/>
            <person name="Thiruvilangam P."/>
            <person name="Bhonagiri V."/>
            <person name="Nash W.E."/>
            <person name="Mardis E.R."/>
            <person name="Wilson R.K."/>
        </authorList>
    </citation>
    <scope>NUCLEOTIDE SEQUENCE [LARGE SCALE GENOMIC DNA]</scope>
    <source>
        <strain evidence="1 2">ATCC 29174</strain>
    </source>
</reference>